<reference evidence="3 4" key="1">
    <citation type="submission" date="2016-03" db="EMBL/GenBank/DDBJ databases">
        <authorList>
            <person name="Sant'Anna F.H."/>
            <person name="Ambrosini A."/>
            <person name="Souza R."/>
            <person name="Bach E."/>
            <person name="Fernandes G."/>
            <person name="Balsanelli E."/>
            <person name="Baura V.A."/>
            <person name="Souza E.M."/>
            <person name="Passaglia L."/>
        </authorList>
    </citation>
    <scope>NUCLEOTIDE SEQUENCE [LARGE SCALE GENOMIC DNA]</scope>
    <source>
        <strain evidence="3 4">P26E</strain>
    </source>
</reference>
<gene>
    <name evidence="3" type="ORF">A3844_30620</name>
</gene>
<dbReference type="CDD" id="cd01949">
    <property type="entry name" value="GGDEF"/>
    <property type="match status" value="1"/>
</dbReference>
<dbReference type="NCBIfam" id="TIGR00254">
    <property type="entry name" value="GGDEF"/>
    <property type="match status" value="1"/>
</dbReference>
<feature type="transmembrane region" description="Helical" evidence="1">
    <location>
        <begin position="127"/>
        <end position="150"/>
    </location>
</feature>
<dbReference type="PANTHER" id="PTHR45138">
    <property type="entry name" value="REGULATORY COMPONENTS OF SENSORY TRANSDUCTION SYSTEM"/>
    <property type="match status" value="1"/>
</dbReference>
<protein>
    <recommendedName>
        <fullName evidence="2">GGDEF domain-containing protein</fullName>
    </recommendedName>
</protein>
<dbReference type="SUPFAM" id="SSF55073">
    <property type="entry name" value="Nucleotide cyclase"/>
    <property type="match status" value="1"/>
</dbReference>
<dbReference type="Gene3D" id="3.30.70.270">
    <property type="match status" value="1"/>
</dbReference>
<dbReference type="InterPro" id="IPR035965">
    <property type="entry name" value="PAS-like_dom_sf"/>
</dbReference>
<dbReference type="InterPro" id="IPR029787">
    <property type="entry name" value="Nucleotide_cyclase"/>
</dbReference>
<feature type="transmembrane region" description="Helical" evidence="1">
    <location>
        <begin position="36"/>
        <end position="60"/>
    </location>
</feature>
<feature type="domain" description="GGDEF" evidence="2">
    <location>
        <begin position="385"/>
        <end position="519"/>
    </location>
</feature>
<evidence type="ECO:0000313" key="3">
    <source>
        <dbReference type="EMBL" id="OKP76624.1"/>
    </source>
</evidence>
<dbReference type="InterPro" id="IPR050469">
    <property type="entry name" value="Diguanylate_Cyclase"/>
</dbReference>
<proteinExistence type="predicted"/>
<name>A0ABX3EE16_9BACL</name>
<feature type="transmembrane region" description="Helical" evidence="1">
    <location>
        <begin position="6"/>
        <end position="24"/>
    </location>
</feature>
<dbReference type="Pfam" id="PF16927">
    <property type="entry name" value="HisKA_7TM"/>
    <property type="match status" value="1"/>
</dbReference>
<dbReference type="SMART" id="SM00267">
    <property type="entry name" value="GGDEF"/>
    <property type="match status" value="1"/>
</dbReference>
<dbReference type="PANTHER" id="PTHR45138:SF9">
    <property type="entry name" value="DIGUANYLATE CYCLASE DGCM-RELATED"/>
    <property type="match status" value="1"/>
</dbReference>
<dbReference type="RefSeq" id="WP_074109559.1">
    <property type="nucleotide sequence ID" value="NZ_LVWI01000114.1"/>
</dbReference>
<dbReference type="PROSITE" id="PS50887">
    <property type="entry name" value="GGDEF"/>
    <property type="match status" value="1"/>
</dbReference>
<organism evidence="3 4">
    <name type="scientific">Paenibacillus helianthi</name>
    <dbReference type="NCBI Taxonomy" id="1349432"/>
    <lineage>
        <taxon>Bacteria</taxon>
        <taxon>Bacillati</taxon>
        <taxon>Bacillota</taxon>
        <taxon>Bacilli</taxon>
        <taxon>Bacillales</taxon>
        <taxon>Paenibacillaceae</taxon>
        <taxon>Paenibacillus</taxon>
    </lineage>
</organism>
<keyword evidence="1" id="KW-0472">Membrane</keyword>
<feature type="transmembrane region" description="Helical" evidence="1">
    <location>
        <begin position="179"/>
        <end position="199"/>
    </location>
</feature>
<dbReference type="SUPFAM" id="SSF55785">
    <property type="entry name" value="PYP-like sensor domain (PAS domain)"/>
    <property type="match status" value="1"/>
</dbReference>
<dbReference type="InterPro" id="IPR000160">
    <property type="entry name" value="GGDEF_dom"/>
</dbReference>
<dbReference type="Proteomes" id="UP000186058">
    <property type="component" value="Unassembled WGS sequence"/>
</dbReference>
<keyword evidence="4" id="KW-1185">Reference proteome</keyword>
<keyword evidence="1" id="KW-0812">Transmembrane</keyword>
<dbReference type="EMBL" id="LVWI01000114">
    <property type="protein sequence ID" value="OKP76624.1"/>
    <property type="molecule type" value="Genomic_DNA"/>
</dbReference>
<feature type="transmembrane region" description="Helical" evidence="1">
    <location>
        <begin position="96"/>
        <end position="115"/>
    </location>
</feature>
<dbReference type="Pfam" id="PF13188">
    <property type="entry name" value="PAS_8"/>
    <property type="match status" value="1"/>
</dbReference>
<dbReference type="InterPro" id="IPR031621">
    <property type="entry name" value="HisKA_7TM"/>
</dbReference>
<dbReference type="Gene3D" id="3.30.450.20">
    <property type="entry name" value="PAS domain"/>
    <property type="match status" value="1"/>
</dbReference>
<keyword evidence="1" id="KW-1133">Transmembrane helix</keyword>
<evidence type="ECO:0000259" key="2">
    <source>
        <dbReference type="PROSITE" id="PS50887"/>
    </source>
</evidence>
<dbReference type="InterPro" id="IPR000014">
    <property type="entry name" value="PAS"/>
</dbReference>
<evidence type="ECO:0000256" key="1">
    <source>
        <dbReference type="SAM" id="Phobius"/>
    </source>
</evidence>
<comment type="caution">
    <text evidence="3">The sequence shown here is derived from an EMBL/GenBank/DDBJ whole genome shotgun (WGS) entry which is preliminary data.</text>
</comment>
<dbReference type="Pfam" id="PF00990">
    <property type="entry name" value="GGDEF"/>
    <property type="match status" value="1"/>
</dbReference>
<evidence type="ECO:0000313" key="4">
    <source>
        <dbReference type="Proteomes" id="UP000186058"/>
    </source>
</evidence>
<sequence>MPWMQGYPFYLLMGCVLSLYMGVSSYKYRSTPGRRYLWILMLLVSLIFAATAGEIISVSFQAKLWWKNLQQPPLFLSTIFTYAVIKEYVSRSVEGLARRLALFCIPVALDVALIFTDSYHHLMRSGIGLATVAGVTGIVVHPTVLSMILIAYDQMFGLYAVYLLALSLLNSPKYYFRRNLMLLGGLLIPVLSVFLLPLLRITITGFTAFTYLPPILAGYLSIFRDPRLSLYPLAKSKIFENMKDGIVLTDRYDNIIDINEAADSMLRSLLKEQQEPRNNTWMGRSIHLLLNRYEDIASQYSKRIEGQFEIKAPGEEGAWFGVSLIATERGKAETTGMLMVFSDLSEKKRYERELLHQATVDDLTGLYNRRHFMRLLQQYPVRDGAGLALLLFDIDDFKLINDTYGHMAGDLALVNFSRKILAEYENKGIAGRVGGEEFAVCFFTGSENEALKEAECFRETMGGHVVHLGEGHSIRLTVSIGIAFTERSDVTFEDLYRQADEALYLSKATGKNRVTLGREPAIREALKG</sequence>
<accession>A0ABX3EE16</accession>
<feature type="transmembrane region" description="Helical" evidence="1">
    <location>
        <begin position="156"/>
        <end position="172"/>
    </location>
</feature>
<dbReference type="InterPro" id="IPR043128">
    <property type="entry name" value="Rev_trsase/Diguanyl_cyclase"/>
</dbReference>